<keyword evidence="3" id="KW-1185">Reference proteome</keyword>
<dbReference type="Gene3D" id="2.40.128.110">
    <property type="entry name" value="Lipid/polyisoprenoid-binding, YceI-like"/>
    <property type="match status" value="1"/>
</dbReference>
<dbReference type="PANTHER" id="PTHR34406">
    <property type="entry name" value="PROTEIN YCEI"/>
    <property type="match status" value="1"/>
</dbReference>
<dbReference type="AlphaFoldDB" id="A0A4D7JTJ7"/>
<feature type="domain" description="Lipid/polyisoprenoid-binding YceI-like" evidence="1">
    <location>
        <begin position="27"/>
        <end position="194"/>
    </location>
</feature>
<proteinExistence type="predicted"/>
<dbReference type="SUPFAM" id="SSF101874">
    <property type="entry name" value="YceI-like"/>
    <property type="match status" value="1"/>
</dbReference>
<sequence>MRYTSKITAIVLSLLLLTAFNTELMAQYKVDSKSSTLSIFGTSSLHDWEIEANTLQGSANFDVSEGIVKDINNLTFEVVVKSLKSGKSGMDNNTYDALEAKNHDKITFKLKEVNKITPLSGGKCKIEASGVLTIAGNARNVKMTVTADASGSKVNIKGSYSMKMTSFDIDPPTAVFGTIKTGDEVKIEFNVNYIK</sequence>
<accession>A0A4D7JTJ7</accession>
<dbReference type="InterPro" id="IPR007372">
    <property type="entry name" value="Lipid/polyisoprenoid-bd_YceI"/>
</dbReference>
<dbReference type="InterPro" id="IPR036761">
    <property type="entry name" value="TTHA0802/YceI-like_sf"/>
</dbReference>
<evidence type="ECO:0000313" key="3">
    <source>
        <dbReference type="Proteomes" id="UP000298616"/>
    </source>
</evidence>
<dbReference type="EMBL" id="CP028923">
    <property type="protein sequence ID" value="QCK14235.1"/>
    <property type="molecule type" value="Genomic_DNA"/>
</dbReference>
<name>A0A4D7JTJ7_9BACT</name>
<dbReference type="KEGG" id="fpf:DCC35_05495"/>
<dbReference type="Pfam" id="PF04264">
    <property type="entry name" value="YceI"/>
    <property type="match status" value="1"/>
</dbReference>
<evidence type="ECO:0000259" key="1">
    <source>
        <dbReference type="SMART" id="SM00867"/>
    </source>
</evidence>
<reference evidence="2 3" key="1">
    <citation type="submission" date="2018-04" db="EMBL/GenBank/DDBJ databases">
        <title>Complete genome uncultured novel isolate.</title>
        <authorList>
            <person name="Merlino G."/>
        </authorList>
    </citation>
    <scope>NUCLEOTIDE SEQUENCE [LARGE SCALE GENOMIC DNA]</scope>
    <source>
        <strain evidence="3">R1DC9</strain>
    </source>
</reference>
<dbReference type="SMART" id="SM00867">
    <property type="entry name" value="YceI"/>
    <property type="match status" value="1"/>
</dbReference>
<dbReference type="Proteomes" id="UP000298616">
    <property type="component" value="Chromosome"/>
</dbReference>
<protein>
    <submittedName>
        <fullName evidence="2">YceI family protein</fullName>
    </submittedName>
</protein>
<gene>
    <name evidence="2" type="ORF">DCC35_05495</name>
</gene>
<dbReference type="PANTHER" id="PTHR34406:SF1">
    <property type="entry name" value="PROTEIN YCEI"/>
    <property type="match status" value="1"/>
</dbReference>
<organism evidence="2 3">
    <name type="scientific">Mangrovivirga cuniculi</name>
    <dbReference type="NCBI Taxonomy" id="2715131"/>
    <lineage>
        <taxon>Bacteria</taxon>
        <taxon>Pseudomonadati</taxon>
        <taxon>Bacteroidota</taxon>
        <taxon>Cytophagia</taxon>
        <taxon>Cytophagales</taxon>
        <taxon>Mangrovivirgaceae</taxon>
        <taxon>Mangrovivirga</taxon>
    </lineage>
</organism>
<dbReference type="OrthoDB" id="9794147at2"/>
<evidence type="ECO:0000313" key="2">
    <source>
        <dbReference type="EMBL" id="QCK14235.1"/>
    </source>
</evidence>